<organism evidence="5 6">
    <name type="scientific">Desulfolithobacter dissulfuricans</name>
    <dbReference type="NCBI Taxonomy" id="2795293"/>
    <lineage>
        <taxon>Bacteria</taxon>
        <taxon>Pseudomonadati</taxon>
        <taxon>Thermodesulfobacteriota</taxon>
        <taxon>Desulfobulbia</taxon>
        <taxon>Desulfobulbales</taxon>
        <taxon>Desulfobulbaceae</taxon>
        <taxon>Desulfolithobacter</taxon>
    </lineage>
</organism>
<accession>A0A915U4T0</accession>
<dbReference type="RefSeq" id="WP_267928167.1">
    <property type="nucleotide sequence ID" value="NZ_AP024233.1"/>
</dbReference>
<dbReference type="PROSITE" id="PS00198">
    <property type="entry name" value="4FE4S_FER_1"/>
    <property type="match status" value="2"/>
</dbReference>
<evidence type="ECO:0000259" key="4">
    <source>
        <dbReference type="PROSITE" id="PS51379"/>
    </source>
</evidence>
<dbReference type="PANTHER" id="PTHR40447:SF1">
    <property type="entry name" value="ANAEROBIC SULFITE REDUCTASE SUBUNIT A"/>
    <property type="match status" value="1"/>
</dbReference>
<proteinExistence type="predicted"/>
<evidence type="ECO:0000256" key="2">
    <source>
        <dbReference type="ARBA" id="ARBA00023004"/>
    </source>
</evidence>
<dbReference type="PROSITE" id="PS51379">
    <property type="entry name" value="4FE4S_FER_2"/>
    <property type="match status" value="2"/>
</dbReference>
<dbReference type="GO" id="GO:0051536">
    <property type="term" value="F:iron-sulfur cluster binding"/>
    <property type="evidence" value="ECO:0007669"/>
    <property type="project" value="UniProtKB-KW"/>
</dbReference>
<sequence length="341" mass="38156">MSLYRASQADLDGLVRRWRRDFDLFAPLDRDHGVVPDWALLTRDRFPELASGLPANSVKRFFFPQPEVLALFSTTDREGSCCQVPADGGRARILLGVRPCDGRSVELNNMVYREDPYYQAARSKTILVGLSCRTRSTTCFCTWTGGSPLGTDGLDILLTELDHGIVLETLTRRGEELLAGAGLPAAGDDERERLEQLRRQEAGLGGAVENPAAVLGEKPLMALYEAPFWDQVAQPCLNCGICTFLCPTCYCFDIQDEVMHGSGHRIRYWDSCMFPLFTLHASGHNPRGQKVQRVRNRFLHKLKYFPDRFGPLSCVGCGRCIRECPVNIDIRGVLRDLLAVE</sequence>
<keyword evidence="3" id="KW-0411">Iron-sulfur</keyword>
<dbReference type="InterPro" id="IPR017896">
    <property type="entry name" value="4Fe4S_Fe-S-bd"/>
</dbReference>
<keyword evidence="6" id="KW-1185">Reference proteome</keyword>
<keyword evidence="1" id="KW-0479">Metal-binding</keyword>
<dbReference type="PANTHER" id="PTHR40447">
    <property type="entry name" value="ANAEROBIC SULFITE REDUCTASE SUBUNIT A"/>
    <property type="match status" value="1"/>
</dbReference>
<dbReference type="EMBL" id="AP024233">
    <property type="protein sequence ID" value="BCO08257.1"/>
    <property type="molecule type" value="Genomic_DNA"/>
</dbReference>
<dbReference type="SUPFAM" id="SSF46548">
    <property type="entry name" value="alpha-helical ferredoxin"/>
    <property type="match status" value="1"/>
</dbReference>
<dbReference type="GO" id="GO:0046872">
    <property type="term" value="F:metal ion binding"/>
    <property type="evidence" value="ECO:0007669"/>
    <property type="project" value="UniProtKB-KW"/>
</dbReference>
<dbReference type="Pfam" id="PF17179">
    <property type="entry name" value="Fer4_22"/>
    <property type="match status" value="1"/>
</dbReference>
<feature type="domain" description="4Fe-4S ferredoxin-type" evidence="4">
    <location>
        <begin position="225"/>
        <end position="257"/>
    </location>
</feature>
<evidence type="ECO:0000256" key="3">
    <source>
        <dbReference type="ARBA" id="ARBA00023014"/>
    </source>
</evidence>
<name>A0A915U4T0_9BACT</name>
<dbReference type="Proteomes" id="UP001063350">
    <property type="component" value="Chromosome"/>
</dbReference>
<feature type="domain" description="4Fe-4S ferredoxin-type" evidence="4">
    <location>
        <begin position="305"/>
        <end position="333"/>
    </location>
</feature>
<protein>
    <submittedName>
        <fullName evidence="5">4Fe-4S ferredoxin</fullName>
    </submittedName>
</protein>
<evidence type="ECO:0000313" key="6">
    <source>
        <dbReference type="Proteomes" id="UP001063350"/>
    </source>
</evidence>
<gene>
    <name evidence="5" type="ORF">GF1_06330</name>
</gene>
<dbReference type="AlphaFoldDB" id="A0A915U4T0"/>
<dbReference type="InterPro" id="IPR017900">
    <property type="entry name" value="4Fe4S_Fe_S_CS"/>
</dbReference>
<dbReference type="KEGG" id="ddu:GF1_06330"/>
<evidence type="ECO:0000256" key="1">
    <source>
        <dbReference type="ARBA" id="ARBA00022723"/>
    </source>
</evidence>
<reference evidence="5" key="1">
    <citation type="submission" date="2020-12" db="EMBL/GenBank/DDBJ databases">
        <title>Desulfobium dissulfuricans gen. nov., sp. nov., a novel mesophilic, sulfate-reducing bacterium isolated from a deep-sea hydrothermal vent.</title>
        <authorList>
            <person name="Hashimoto Y."/>
            <person name="Tame A."/>
            <person name="Sawayama S."/>
            <person name="Miyazaki J."/>
            <person name="Takai K."/>
            <person name="Nakagawa S."/>
        </authorList>
    </citation>
    <scope>NUCLEOTIDE SEQUENCE</scope>
    <source>
        <strain evidence="5">GF1</strain>
    </source>
</reference>
<keyword evidence="2" id="KW-0408">Iron</keyword>
<evidence type="ECO:0000313" key="5">
    <source>
        <dbReference type="EMBL" id="BCO08257.1"/>
    </source>
</evidence>